<reference evidence="2" key="1">
    <citation type="submission" date="2023-06" db="EMBL/GenBank/DDBJ databases">
        <title>Survivors Of The Sea: Transcriptome response of Skeletonema marinoi to long-term dormancy.</title>
        <authorList>
            <person name="Pinder M.I.M."/>
            <person name="Kourtchenko O."/>
            <person name="Robertson E.K."/>
            <person name="Larsson T."/>
            <person name="Maumus F."/>
            <person name="Osuna-Cruz C.M."/>
            <person name="Vancaester E."/>
            <person name="Stenow R."/>
            <person name="Vandepoele K."/>
            <person name="Ploug H."/>
            <person name="Bruchert V."/>
            <person name="Godhe A."/>
            <person name="Topel M."/>
        </authorList>
    </citation>
    <scope>NUCLEOTIDE SEQUENCE</scope>
    <source>
        <strain evidence="2">R05AC</strain>
    </source>
</reference>
<dbReference type="InterPro" id="IPR051849">
    <property type="entry name" value="GAG-degrading_sulfatase"/>
</dbReference>
<dbReference type="GO" id="GO:0015024">
    <property type="term" value="F:glucuronate-2-sulfatase activity"/>
    <property type="evidence" value="ECO:0007669"/>
    <property type="project" value="TreeGrafter"/>
</dbReference>
<protein>
    <submittedName>
        <fullName evidence="2">Sulfatase-like protein</fullName>
    </submittedName>
</protein>
<feature type="domain" description="Sulfatase N-terminal" evidence="1">
    <location>
        <begin position="3"/>
        <end position="86"/>
    </location>
</feature>
<comment type="caution">
    <text evidence="2">The sequence shown here is derived from an EMBL/GenBank/DDBJ whole genome shotgun (WGS) entry which is preliminary data.</text>
</comment>
<dbReference type="SUPFAM" id="SSF53649">
    <property type="entry name" value="Alkaline phosphatase-like"/>
    <property type="match status" value="1"/>
</dbReference>
<evidence type="ECO:0000313" key="3">
    <source>
        <dbReference type="Proteomes" id="UP001224775"/>
    </source>
</evidence>
<dbReference type="Proteomes" id="UP001224775">
    <property type="component" value="Unassembled WGS sequence"/>
</dbReference>
<dbReference type="PANTHER" id="PTHR46615">
    <property type="entry name" value="ARYLSULFATASE K"/>
    <property type="match status" value="1"/>
</dbReference>
<dbReference type="Pfam" id="PF00884">
    <property type="entry name" value="Sulfatase"/>
    <property type="match status" value="1"/>
</dbReference>
<dbReference type="InterPro" id="IPR000917">
    <property type="entry name" value="Sulfatase_N"/>
</dbReference>
<organism evidence="2 3">
    <name type="scientific">Skeletonema marinoi</name>
    <dbReference type="NCBI Taxonomy" id="267567"/>
    <lineage>
        <taxon>Eukaryota</taxon>
        <taxon>Sar</taxon>
        <taxon>Stramenopiles</taxon>
        <taxon>Ochrophyta</taxon>
        <taxon>Bacillariophyta</taxon>
        <taxon>Coscinodiscophyceae</taxon>
        <taxon>Thalassiosirophycidae</taxon>
        <taxon>Thalassiosirales</taxon>
        <taxon>Skeletonemataceae</taxon>
        <taxon>Skeletonema</taxon>
        <taxon>Skeletonema marinoi-dohrnii complex</taxon>
    </lineage>
</organism>
<proteinExistence type="predicted"/>
<dbReference type="Gene3D" id="3.40.720.10">
    <property type="entry name" value="Alkaline Phosphatase, subunit A"/>
    <property type="match status" value="1"/>
</dbReference>
<dbReference type="GO" id="GO:0004065">
    <property type="term" value="F:arylsulfatase activity"/>
    <property type="evidence" value="ECO:0007669"/>
    <property type="project" value="TreeGrafter"/>
</dbReference>
<accession>A0AAD8YH46</accession>
<dbReference type="EMBL" id="JATAAI010000006">
    <property type="protein sequence ID" value="KAK1744995.1"/>
    <property type="molecule type" value="Genomic_DNA"/>
</dbReference>
<dbReference type="InterPro" id="IPR017850">
    <property type="entry name" value="Alkaline_phosphatase_core_sf"/>
</dbReference>
<name>A0AAD8YH46_9STRA</name>
<keyword evidence="3" id="KW-1185">Reference proteome</keyword>
<dbReference type="PANTHER" id="PTHR46615:SF1">
    <property type="entry name" value="ARYLSULFATASE K"/>
    <property type="match status" value="1"/>
</dbReference>
<dbReference type="AlphaFoldDB" id="A0AAD8YH46"/>
<sequence>MEATGQMENTIIVRLADHGELGLSHAMREKRMQCYEETMGIPLVINYPSKWFNGGDTNSPKSTTQVFSNLVSSIDILPTIADLAGVDCSQYQYRGTSLVPFLQNESTTCKSEEEILFTFDEQLAQAVSQGIFDAYALMISNIQFTSQAMARYGVRNVQLARRPTRNA</sequence>
<evidence type="ECO:0000259" key="1">
    <source>
        <dbReference type="Pfam" id="PF00884"/>
    </source>
</evidence>
<gene>
    <name evidence="2" type="ORF">QTG54_004286</name>
</gene>
<evidence type="ECO:0000313" key="2">
    <source>
        <dbReference type="EMBL" id="KAK1744995.1"/>
    </source>
</evidence>